<sequence length="157" mass="18008">MSQDTRKSKPSTGRIMGIDFGSKRIGISISDPTLTIAQGLLVLENNPEFFDKVKDICFKYDVKLIVVGLPISLSGRYSSKTNEVLKFVDKLKSKLKIDIVKWDERFTTKIAQRAKIEMNLKKKKRKEKIFDDIISATLILQSYLDFLKNKEKFDGVE</sequence>
<dbReference type="Pfam" id="PF03652">
    <property type="entry name" value="RuvX"/>
    <property type="match status" value="1"/>
</dbReference>
<keyword evidence="4 5" id="KW-0378">Hydrolase</keyword>
<comment type="function">
    <text evidence="5">Could be a nuclease involved in processing of the 5'-end of pre-16S rRNA.</text>
</comment>
<comment type="subcellular location">
    <subcellularLocation>
        <location evidence="5">Cytoplasm</location>
    </subcellularLocation>
</comment>
<protein>
    <recommendedName>
        <fullName evidence="5">Putative pre-16S rRNA nuclease</fullName>
        <ecNumber evidence="5">3.1.-.-</ecNumber>
    </recommendedName>
</protein>
<evidence type="ECO:0000313" key="7">
    <source>
        <dbReference type="EMBL" id="CUT05903.1"/>
    </source>
</evidence>
<evidence type="ECO:0000256" key="3">
    <source>
        <dbReference type="ARBA" id="ARBA00022722"/>
    </source>
</evidence>
<evidence type="ECO:0000256" key="4">
    <source>
        <dbReference type="ARBA" id="ARBA00022801"/>
    </source>
</evidence>
<dbReference type="CDD" id="cd16964">
    <property type="entry name" value="YqgF"/>
    <property type="match status" value="1"/>
</dbReference>
<dbReference type="AlphaFoldDB" id="A0A916PF69"/>
<dbReference type="EC" id="3.1.-.-" evidence="5"/>
<reference evidence="7 8" key="1">
    <citation type="submission" date="2015-11" db="EMBL/GenBank/DDBJ databases">
        <authorList>
            <person name="Varghese N."/>
        </authorList>
    </citation>
    <scope>NUCLEOTIDE SEQUENCE [LARGE SCALE GENOMIC DNA]</scope>
    <source>
        <strain evidence="7 8">JGI-25</strain>
    </source>
</reference>
<accession>A0A916PF69</accession>
<proteinExistence type="inferred from homology"/>
<dbReference type="HAMAP" id="MF_00651">
    <property type="entry name" value="Nuclease_YqgF"/>
    <property type="match status" value="1"/>
</dbReference>
<dbReference type="Gene3D" id="3.30.420.140">
    <property type="entry name" value="YqgF/RNase H-like domain"/>
    <property type="match status" value="1"/>
</dbReference>
<dbReference type="GO" id="GO:0004518">
    <property type="term" value="F:nuclease activity"/>
    <property type="evidence" value="ECO:0007669"/>
    <property type="project" value="UniProtKB-KW"/>
</dbReference>
<dbReference type="InterPro" id="IPR037027">
    <property type="entry name" value="YqgF/RNaseH-like_dom_sf"/>
</dbReference>
<organism evidence="7 8">
    <name type="scientific">Kryptobacter tengchongensis</name>
    <dbReference type="NCBI Taxonomy" id="1643429"/>
    <lineage>
        <taxon>Bacteria</taxon>
        <taxon>Pseudomonadati</taxon>
        <taxon>Candidatus Kryptoniota</taxon>
        <taxon>Candidatus Kryptobacter</taxon>
    </lineage>
</organism>
<evidence type="ECO:0000313" key="8">
    <source>
        <dbReference type="Proteomes" id="UP000243105"/>
    </source>
</evidence>
<dbReference type="RefSeq" id="WP_234696822.1">
    <property type="nucleotide sequence ID" value="NZ_CZVV01000196.1"/>
</dbReference>
<comment type="caution">
    <text evidence="7">The sequence shown here is derived from an EMBL/GenBank/DDBJ whole genome shotgun (WGS) entry which is preliminary data.</text>
</comment>
<dbReference type="Proteomes" id="UP000243105">
    <property type="component" value="Unassembled WGS sequence"/>
</dbReference>
<dbReference type="SMART" id="SM00732">
    <property type="entry name" value="YqgFc"/>
    <property type="match status" value="1"/>
</dbReference>
<dbReference type="GO" id="GO:0016788">
    <property type="term" value="F:hydrolase activity, acting on ester bonds"/>
    <property type="evidence" value="ECO:0007669"/>
    <property type="project" value="UniProtKB-UniRule"/>
</dbReference>
<dbReference type="NCBIfam" id="TIGR00250">
    <property type="entry name" value="RNAse_H_YqgF"/>
    <property type="match status" value="1"/>
</dbReference>
<dbReference type="InterPro" id="IPR005227">
    <property type="entry name" value="YqgF"/>
</dbReference>
<feature type="domain" description="YqgF/RNase H-like" evidence="6">
    <location>
        <begin position="13"/>
        <end position="111"/>
    </location>
</feature>
<keyword evidence="2 5" id="KW-0690">Ribosome biogenesis</keyword>
<dbReference type="EMBL" id="CZVV01000196">
    <property type="protein sequence ID" value="CUT05903.1"/>
    <property type="molecule type" value="Genomic_DNA"/>
</dbReference>
<evidence type="ECO:0000259" key="6">
    <source>
        <dbReference type="SMART" id="SM00732"/>
    </source>
</evidence>
<comment type="similarity">
    <text evidence="5">Belongs to the YqgF HJR family.</text>
</comment>
<dbReference type="PANTHER" id="PTHR33317:SF4">
    <property type="entry name" value="POLYNUCLEOTIDYL TRANSFERASE, RIBONUCLEASE H-LIKE SUPERFAMILY PROTEIN"/>
    <property type="match status" value="1"/>
</dbReference>
<dbReference type="PANTHER" id="PTHR33317">
    <property type="entry name" value="POLYNUCLEOTIDYL TRANSFERASE, RIBONUCLEASE H-LIKE SUPERFAMILY PROTEIN"/>
    <property type="match status" value="1"/>
</dbReference>
<keyword evidence="3 5" id="KW-0540">Nuclease</keyword>
<gene>
    <name evidence="7" type="ORF">JGI25_01676</name>
</gene>
<dbReference type="SUPFAM" id="SSF53098">
    <property type="entry name" value="Ribonuclease H-like"/>
    <property type="match status" value="1"/>
</dbReference>
<keyword evidence="1 5" id="KW-0963">Cytoplasm</keyword>
<dbReference type="GO" id="GO:0005829">
    <property type="term" value="C:cytosol"/>
    <property type="evidence" value="ECO:0007669"/>
    <property type="project" value="TreeGrafter"/>
</dbReference>
<evidence type="ECO:0000256" key="1">
    <source>
        <dbReference type="ARBA" id="ARBA00022490"/>
    </source>
</evidence>
<evidence type="ECO:0000256" key="5">
    <source>
        <dbReference type="HAMAP-Rule" id="MF_00651"/>
    </source>
</evidence>
<dbReference type="InterPro" id="IPR012337">
    <property type="entry name" value="RNaseH-like_sf"/>
</dbReference>
<dbReference type="InterPro" id="IPR006641">
    <property type="entry name" value="YqgF/RNaseH-like_dom"/>
</dbReference>
<evidence type="ECO:0000256" key="2">
    <source>
        <dbReference type="ARBA" id="ARBA00022517"/>
    </source>
</evidence>
<dbReference type="GO" id="GO:0000967">
    <property type="term" value="P:rRNA 5'-end processing"/>
    <property type="evidence" value="ECO:0007669"/>
    <property type="project" value="UniProtKB-UniRule"/>
</dbReference>
<name>A0A916PF69_KRYT1</name>